<sequence>MPTEPRWSCTIPSLHDDTPLDVRIYHPSALESAKEKPWKKRGIVMAHPYAPMGGSYDDRVVGIVVEEFLAAGWVVGTFNFRGTHGAKGHTSWSGKPELSDYHSFAGFFMHYLSYLRPNPPSDAAFTPEQSPVSPITARKNTDDEAAIVVLGGYSYGSIILRHLPPLPSVLQPFAAPITGSAAHEILLCAEKISAQANLEFINIARDHERLSRRGHEHKLSVKMGGEETSLENRRSSREIRRSVDGGKSLDIASRLRSLSHSHQRRKDTAPQPPAEAGRRPAIQIPEVRYLLVSPLTPPTSTLAAPGLARGFWNRSGDEDVTLKRHETLAVFGDQDMFASARKMKEWAARLNKDNNVGFHSVEVEGAGHFWHEPGVEQQLREALQLWEKRVKD</sequence>
<comment type="caution">
    <text evidence="2">The sequence shown here is derived from an EMBL/GenBank/DDBJ whole genome shotgun (WGS) entry which is preliminary data.</text>
</comment>
<evidence type="ECO:0000313" key="3">
    <source>
        <dbReference type="Proteomes" id="UP001140513"/>
    </source>
</evidence>
<keyword evidence="3" id="KW-1185">Reference proteome</keyword>
<dbReference type="Proteomes" id="UP001140513">
    <property type="component" value="Unassembled WGS sequence"/>
</dbReference>
<name>A0A9W9CF88_9PLEO</name>
<dbReference type="OrthoDB" id="10260961at2759"/>
<dbReference type="RefSeq" id="XP_056075458.1">
    <property type="nucleotide sequence ID" value="XM_056211985.1"/>
</dbReference>
<dbReference type="Gene3D" id="3.40.50.1820">
    <property type="entry name" value="alpha/beta hydrolase"/>
    <property type="match status" value="1"/>
</dbReference>
<proteinExistence type="predicted"/>
<evidence type="ECO:0008006" key="4">
    <source>
        <dbReference type="Google" id="ProtNLM"/>
    </source>
</evidence>
<evidence type="ECO:0000256" key="1">
    <source>
        <dbReference type="SAM" id="MobiDB-lite"/>
    </source>
</evidence>
<protein>
    <recommendedName>
        <fullName evidence="4">Alpha/beta-hydrolase</fullName>
    </recommendedName>
</protein>
<gene>
    <name evidence="2" type="ORF">N0V89_003183</name>
</gene>
<organism evidence="2 3">
    <name type="scientific">Didymosphaeria variabile</name>
    <dbReference type="NCBI Taxonomy" id="1932322"/>
    <lineage>
        <taxon>Eukaryota</taxon>
        <taxon>Fungi</taxon>
        <taxon>Dikarya</taxon>
        <taxon>Ascomycota</taxon>
        <taxon>Pezizomycotina</taxon>
        <taxon>Dothideomycetes</taxon>
        <taxon>Pleosporomycetidae</taxon>
        <taxon>Pleosporales</taxon>
        <taxon>Massarineae</taxon>
        <taxon>Didymosphaeriaceae</taxon>
        <taxon>Didymosphaeria</taxon>
    </lineage>
</organism>
<feature type="compositionally biased region" description="Basic and acidic residues" evidence="1">
    <location>
        <begin position="230"/>
        <end position="243"/>
    </location>
</feature>
<dbReference type="SUPFAM" id="SSF53474">
    <property type="entry name" value="alpha/beta-Hydrolases"/>
    <property type="match status" value="1"/>
</dbReference>
<dbReference type="PANTHER" id="PTHR42103">
    <property type="entry name" value="ALPHA/BETA-HYDROLASES SUPERFAMILY PROTEIN"/>
    <property type="match status" value="1"/>
</dbReference>
<dbReference type="GeneID" id="80906713"/>
<dbReference type="InterPro" id="IPR029058">
    <property type="entry name" value="AB_hydrolase_fold"/>
</dbReference>
<dbReference type="PANTHER" id="PTHR42103:SF2">
    <property type="entry name" value="AB HYDROLASE-1 DOMAIN-CONTAINING PROTEIN"/>
    <property type="match status" value="1"/>
</dbReference>
<feature type="region of interest" description="Disordered" evidence="1">
    <location>
        <begin position="214"/>
        <end position="243"/>
    </location>
</feature>
<reference evidence="2" key="1">
    <citation type="submission" date="2022-10" db="EMBL/GenBank/DDBJ databases">
        <title>Tapping the CABI collections for fungal endophytes: first genome assemblies for Collariella, Neodidymelliopsis, Ascochyta clinopodiicola, Didymella pomorum, Didymosphaeria variabile, Neocosmospora piperis and Neocucurbitaria cava.</title>
        <authorList>
            <person name="Hill R."/>
        </authorList>
    </citation>
    <scope>NUCLEOTIDE SEQUENCE</scope>
    <source>
        <strain evidence="2">IMI 356815</strain>
    </source>
</reference>
<accession>A0A9W9CF88</accession>
<dbReference type="AlphaFoldDB" id="A0A9W9CF88"/>
<dbReference type="EMBL" id="JAPEUX010000002">
    <property type="protein sequence ID" value="KAJ4358599.1"/>
    <property type="molecule type" value="Genomic_DNA"/>
</dbReference>
<feature type="region of interest" description="Disordered" evidence="1">
    <location>
        <begin position="256"/>
        <end position="280"/>
    </location>
</feature>
<evidence type="ECO:0000313" key="2">
    <source>
        <dbReference type="EMBL" id="KAJ4358599.1"/>
    </source>
</evidence>